<dbReference type="Proteomes" id="UP000504628">
    <property type="component" value="Chromosome 3"/>
</dbReference>
<dbReference type="FunCoup" id="A0A6J2LPB2">
    <property type="interactions" value="138"/>
</dbReference>
<dbReference type="GO" id="GO:0031410">
    <property type="term" value="C:cytoplasmic vesicle"/>
    <property type="evidence" value="ECO:0007669"/>
    <property type="project" value="TreeGrafter"/>
</dbReference>
<dbReference type="Gene3D" id="1.10.220.150">
    <property type="entry name" value="Arf GTPase activating protein"/>
    <property type="match status" value="1"/>
</dbReference>
<feature type="region of interest" description="Disordered" evidence="6">
    <location>
        <begin position="379"/>
        <end position="420"/>
    </location>
</feature>
<feature type="domain" description="Arf-GAP" evidence="7">
    <location>
        <begin position="27"/>
        <end position="153"/>
    </location>
</feature>
<dbReference type="GO" id="GO:0016020">
    <property type="term" value="C:membrane"/>
    <property type="evidence" value="ECO:0007669"/>
    <property type="project" value="TreeGrafter"/>
</dbReference>
<dbReference type="GO" id="GO:0045109">
    <property type="term" value="P:intermediate filament organization"/>
    <property type="evidence" value="ECO:0007669"/>
    <property type="project" value="TreeGrafter"/>
</dbReference>
<feature type="compositionally biased region" description="Polar residues" evidence="6">
    <location>
        <begin position="157"/>
        <end position="168"/>
    </location>
</feature>
<dbReference type="InterPro" id="IPR038508">
    <property type="entry name" value="ArfGAP_dom_sf"/>
</dbReference>
<keyword evidence="1" id="KW-0479">Metal-binding</keyword>
<dbReference type="InterPro" id="IPR052248">
    <property type="entry name" value="Arf-GAP_FG-repeat_protein"/>
</dbReference>
<dbReference type="GO" id="GO:0001675">
    <property type="term" value="P:acrosome assembly"/>
    <property type="evidence" value="ECO:0007669"/>
    <property type="project" value="TreeGrafter"/>
</dbReference>
<dbReference type="CTD" id="3268"/>
<feature type="compositionally biased region" description="Low complexity" evidence="6">
    <location>
        <begin position="185"/>
        <end position="206"/>
    </location>
</feature>
<dbReference type="FunFam" id="1.10.220.150:FF:000005">
    <property type="entry name" value="Arf-GAP domain and FG repeat-containing protein 1"/>
    <property type="match status" value="1"/>
</dbReference>
<evidence type="ECO:0000313" key="8">
    <source>
        <dbReference type="Proteomes" id="UP000504628"/>
    </source>
</evidence>
<evidence type="ECO:0000256" key="1">
    <source>
        <dbReference type="ARBA" id="ARBA00022723"/>
    </source>
</evidence>
<reference evidence="9" key="1">
    <citation type="submission" date="2025-08" db="UniProtKB">
        <authorList>
            <consortium name="RefSeq"/>
        </authorList>
    </citation>
    <scope>IDENTIFICATION</scope>
    <source>
        <tissue evidence="9">Muscle</tissue>
    </source>
</reference>
<dbReference type="Pfam" id="PF01412">
    <property type="entry name" value="ArfGap"/>
    <property type="match status" value="1"/>
</dbReference>
<evidence type="ECO:0000256" key="4">
    <source>
        <dbReference type="ARBA" id="ARBA00022833"/>
    </source>
</evidence>
<evidence type="ECO:0000256" key="2">
    <source>
        <dbReference type="ARBA" id="ARBA00022737"/>
    </source>
</evidence>
<organism evidence="8 9">
    <name type="scientific">Phyllostomus discolor</name>
    <name type="common">pale spear-nosed bat</name>
    <dbReference type="NCBI Taxonomy" id="89673"/>
    <lineage>
        <taxon>Eukaryota</taxon>
        <taxon>Metazoa</taxon>
        <taxon>Chordata</taxon>
        <taxon>Craniata</taxon>
        <taxon>Vertebrata</taxon>
        <taxon>Euteleostomi</taxon>
        <taxon>Mammalia</taxon>
        <taxon>Eutheria</taxon>
        <taxon>Laurasiatheria</taxon>
        <taxon>Chiroptera</taxon>
        <taxon>Yangochiroptera</taxon>
        <taxon>Phyllostomidae</taxon>
        <taxon>Phyllostominae</taxon>
        <taxon>Phyllostomus</taxon>
    </lineage>
</organism>
<keyword evidence="3 5" id="KW-0863">Zinc-finger</keyword>
<dbReference type="KEGG" id="pdic:114496526"/>
<evidence type="ECO:0000256" key="5">
    <source>
        <dbReference type="PROSITE-ProRule" id="PRU00288"/>
    </source>
</evidence>
<keyword evidence="4" id="KW-0862">Zinc</keyword>
<feature type="region of interest" description="Disordered" evidence="6">
    <location>
        <begin position="463"/>
        <end position="490"/>
    </location>
</feature>
<proteinExistence type="predicted"/>
<dbReference type="InParanoid" id="A0A6J2LPB2"/>
<dbReference type="AlphaFoldDB" id="A0A6J2LPB2"/>
<evidence type="ECO:0000313" key="9">
    <source>
        <dbReference type="RefSeq" id="XP_028367863.1"/>
    </source>
</evidence>
<protein>
    <submittedName>
        <fullName evidence="9">Arf-GAP domain and FG repeat-containing protein 2 isoform X1</fullName>
    </submittedName>
</protein>
<dbReference type="SUPFAM" id="SSF57863">
    <property type="entry name" value="ArfGap/RecO-like zinc finger"/>
    <property type="match status" value="1"/>
</dbReference>
<evidence type="ECO:0000256" key="6">
    <source>
        <dbReference type="SAM" id="MobiDB-lite"/>
    </source>
</evidence>
<dbReference type="PRINTS" id="PR00405">
    <property type="entry name" value="REVINTRACTNG"/>
</dbReference>
<keyword evidence="8" id="KW-1185">Reference proteome</keyword>
<dbReference type="PANTHER" id="PTHR46134:SF4">
    <property type="entry name" value="ARF-GAP DOMAIN AND FG REPEAT-CONTAINING PROTEIN 2"/>
    <property type="match status" value="1"/>
</dbReference>
<dbReference type="GO" id="GO:0007289">
    <property type="term" value="P:spermatid nucleus differentiation"/>
    <property type="evidence" value="ECO:0007669"/>
    <property type="project" value="TreeGrafter"/>
</dbReference>
<dbReference type="GO" id="GO:0005096">
    <property type="term" value="F:GTPase activator activity"/>
    <property type="evidence" value="ECO:0007669"/>
    <property type="project" value="InterPro"/>
</dbReference>
<keyword evidence="2" id="KW-0677">Repeat</keyword>
<dbReference type="GO" id="GO:0008270">
    <property type="term" value="F:zinc ion binding"/>
    <property type="evidence" value="ECO:0007669"/>
    <property type="project" value="UniProtKB-KW"/>
</dbReference>
<dbReference type="RefSeq" id="XP_028367863.1">
    <property type="nucleotide sequence ID" value="XM_028512062.2"/>
</dbReference>
<sequence>MVMAAKKGPGPGGGVGGGKAEAEAASEVWCRRVRELGGCSQAGNRHCFECAQRGVTYVDITVGSFVCTTCSGLLRGLNPPHRVKSISMTTFTEPEVVFLQSRGNEVCRKIWLGLFDARTSLIPDSRDPQKVKEFLQEKYEKKRWYVPPDQVKGPTYTKGSASTPTQGSIPEGKPVRTLLGDPVPSLSAAASTSSQSVSQSQARTSQLRSAQPPPHSSVKKASTDLLADIGGDPFAAPQTVPSFAAFPAFGGQTPSHGGFANFDAFGSSPSPSAFGSIPLTGQAPFQAQPTATASRMLTGSYSFGSSQVTPFGASSLVPASQPNSLTDMGGLLGPGASAGGIPSSIFGMTGQVPTLQSATTGGGSSTGLAFGAFTNPFTAPTAHPQLPSTNPFQPNGLATGPGFGMSSAGPGFPHAVPPTGAFSSTFPPPVFSLQTSVTQQQNGSSFSDLGSVKLGQRPLSQPAVLSTNPFMTGSSTSPFASKPSTTNPFL</sequence>
<dbReference type="PANTHER" id="PTHR46134">
    <property type="entry name" value="DRONGO, ISOFORM F"/>
    <property type="match status" value="1"/>
</dbReference>
<dbReference type="OrthoDB" id="6036at2759"/>
<gene>
    <name evidence="9" type="primary">AGFG2</name>
</gene>
<evidence type="ECO:0000259" key="7">
    <source>
        <dbReference type="PROSITE" id="PS50115"/>
    </source>
</evidence>
<dbReference type="GeneID" id="114496526"/>
<dbReference type="InterPro" id="IPR037278">
    <property type="entry name" value="ARFGAP/RecO"/>
</dbReference>
<dbReference type="InterPro" id="IPR001164">
    <property type="entry name" value="ArfGAP_dom"/>
</dbReference>
<dbReference type="CDD" id="cd17903">
    <property type="entry name" value="ArfGap_AGFG2"/>
    <property type="match status" value="1"/>
</dbReference>
<accession>A0A6J2LPB2</accession>
<dbReference type="SMART" id="SM00105">
    <property type="entry name" value="ArfGap"/>
    <property type="match status" value="1"/>
</dbReference>
<dbReference type="PROSITE" id="PS50115">
    <property type="entry name" value="ARFGAP"/>
    <property type="match status" value="1"/>
</dbReference>
<evidence type="ECO:0000256" key="3">
    <source>
        <dbReference type="ARBA" id="ARBA00022771"/>
    </source>
</evidence>
<feature type="region of interest" description="Disordered" evidence="6">
    <location>
        <begin position="150"/>
        <end position="220"/>
    </location>
</feature>
<name>A0A6J2LPB2_9CHIR</name>